<dbReference type="PROSITE" id="PS01053">
    <property type="entry name" value="ARGINASE_1"/>
    <property type="match status" value="1"/>
</dbReference>
<dbReference type="InterPro" id="IPR006035">
    <property type="entry name" value="Ureohydrolase"/>
</dbReference>
<sequence>MTMAGRSENRLRLGLIQPILVPMAQGAVKAGVDAGAAELDAALRATLAERGASALLVRVKESEIIPVPPLEEPLPEPVSGDALYAPLIAGISQEVAARVRESIQAGELALTLGGDHAIAIGSIAGAASEAVRLAVIWIDAHADLNWPEVSPSGHVHGMALAIALGRGPEAFSDRPGQPWVQPRDSYLIGLRSVDHGERSWLAEGEISHFTIPAIDDLGLDAITGRIIEQIQESGVDAVHVSFDVDVLDPLLLPGTGTPEWGGLGYREAARLLRRLRDAELPIRSLDWAELNPALDPTGRSTAIAAELLAVALGDDPL</sequence>
<dbReference type="InterPro" id="IPR014033">
    <property type="entry name" value="Arginase"/>
</dbReference>
<comment type="caution">
    <text evidence="12">The sequence shown here is derived from an EMBL/GenBank/DDBJ whole genome shotgun (WGS) entry which is preliminary data.</text>
</comment>
<evidence type="ECO:0000256" key="10">
    <source>
        <dbReference type="PROSITE-ProRule" id="PRU00742"/>
    </source>
</evidence>
<evidence type="ECO:0000256" key="4">
    <source>
        <dbReference type="ARBA" id="ARBA00018123"/>
    </source>
</evidence>
<name>I4EGK9_9BACT</name>
<dbReference type="InterPro" id="IPR020855">
    <property type="entry name" value="Ureohydrolase_Mn_BS"/>
</dbReference>
<dbReference type="Proteomes" id="UP000004221">
    <property type="component" value="Unassembled WGS sequence"/>
</dbReference>
<dbReference type="EMBL" id="CAGS01000196">
    <property type="protein sequence ID" value="CCF83821.1"/>
    <property type="molecule type" value="Genomic_DNA"/>
</dbReference>
<evidence type="ECO:0000256" key="1">
    <source>
        <dbReference type="ARBA" id="ARBA00001936"/>
    </source>
</evidence>
<evidence type="ECO:0000256" key="8">
    <source>
        <dbReference type="ARBA" id="ARBA00023211"/>
    </source>
</evidence>
<comment type="catalytic activity">
    <reaction evidence="9">
        <text>L-arginine + H2O = urea + L-ornithine</text>
        <dbReference type="Rhea" id="RHEA:20569"/>
        <dbReference type="ChEBI" id="CHEBI:15377"/>
        <dbReference type="ChEBI" id="CHEBI:16199"/>
        <dbReference type="ChEBI" id="CHEBI:32682"/>
        <dbReference type="ChEBI" id="CHEBI:46911"/>
        <dbReference type="EC" id="3.5.3.1"/>
    </reaction>
</comment>
<dbReference type="CDD" id="cd09989">
    <property type="entry name" value="Arginase"/>
    <property type="match status" value="1"/>
</dbReference>
<dbReference type="GO" id="GO:0004053">
    <property type="term" value="F:arginase activity"/>
    <property type="evidence" value="ECO:0007669"/>
    <property type="project" value="UniProtKB-EC"/>
</dbReference>
<gene>
    <name evidence="12" type="primary">arg</name>
    <name evidence="12" type="ORF">NITHO_2750007</name>
</gene>
<dbReference type="PANTHER" id="PTHR43782">
    <property type="entry name" value="ARGINASE"/>
    <property type="match status" value="1"/>
</dbReference>
<dbReference type="InterPro" id="IPR023696">
    <property type="entry name" value="Ureohydrolase_dom_sf"/>
</dbReference>
<dbReference type="GO" id="GO:0006525">
    <property type="term" value="P:arginine metabolic process"/>
    <property type="evidence" value="ECO:0007669"/>
    <property type="project" value="UniProtKB-KW"/>
</dbReference>
<dbReference type="Gene3D" id="3.40.800.10">
    <property type="entry name" value="Ureohydrolase domain"/>
    <property type="match status" value="1"/>
</dbReference>
<keyword evidence="6" id="KW-0479">Metal-binding</keyword>
<keyword evidence="5" id="KW-0056">Arginine metabolism</keyword>
<comment type="cofactor">
    <cofactor evidence="1">
        <name>Mn(2+)</name>
        <dbReference type="ChEBI" id="CHEBI:29035"/>
    </cofactor>
</comment>
<evidence type="ECO:0000256" key="2">
    <source>
        <dbReference type="ARBA" id="ARBA00005098"/>
    </source>
</evidence>
<keyword evidence="7 11" id="KW-0378">Hydrolase</keyword>
<organism evidence="12 13">
    <name type="scientific">Nitrolancea hollandica Lb</name>
    <dbReference type="NCBI Taxonomy" id="1129897"/>
    <lineage>
        <taxon>Bacteria</taxon>
        <taxon>Pseudomonadati</taxon>
        <taxon>Thermomicrobiota</taxon>
        <taxon>Thermomicrobia</taxon>
        <taxon>Sphaerobacterales</taxon>
        <taxon>Sphaerobacterineae</taxon>
        <taxon>Sphaerobacteraceae</taxon>
        <taxon>Nitrolancea</taxon>
    </lineage>
</organism>
<dbReference type="EC" id="3.5.3.1" evidence="3"/>
<reference evidence="12 13" key="1">
    <citation type="journal article" date="2012" name="ISME J.">
        <title>Nitrification expanded: discovery, physiology and genomics of a nitrite-oxidizing bacterium from the phylum Chloroflexi.</title>
        <authorList>
            <person name="Sorokin D.Y."/>
            <person name="Lucker S."/>
            <person name="Vejmelkova D."/>
            <person name="Kostrikina N.A."/>
            <person name="Kleerebezem R."/>
            <person name="Rijpstra W.I."/>
            <person name="Damste J.S."/>
            <person name="Le Paslier D."/>
            <person name="Muyzer G."/>
            <person name="Wagner M."/>
            <person name="van Loosdrecht M.C."/>
            <person name="Daims H."/>
        </authorList>
    </citation>
    <scope>NUCLEOTIDE SEQUENCE [LARGE SCALE GENOMIC DNA]</scope>
    <source>
        <strain evidence="13">none</strain>
    </source>
</reference>
<evidence type="ECO:0000313" key="12">
    <source>
        <dbReference type="EMBL" id="CCF83821.1"/>
    </source>
</evidence>
<dbReference type="PRINTS" id="PR00116">
    <property type="entry name" value="ARGINASE"/>
</dbReference>
<accession>I4EGK9</accession>
<dbReference type="SUPFAM" id="SSF52768">
    <property type="entry name" value="Arginase/deacetylase"/>
    <property type="match status" value="1"/>
</dbReference>
<comment type="similarity">
    <text evidence="10 11">Belongs to the arginase family.</text>
</comment>
<keyword evidence="8" id="KW-0464">Manganese</keyword>
<dbReference type="GO" id="GO:0005737">
    <property type="term" value="C:cytoplasm"/>
    <property type="evidence" value="ECO:0007669"/>
    <property type="project" value="TreeGrafter"/>
</dbReference>
<keyword evidence="13" id="KW-1185">Reference proteome</keyword>
<dbReference type="PANTHER" id="PTHR43782:SF3">
    <property type="entry name" value="ARGINASE"/>
    <property type="match status" value="1"/>
</dbReference>
<dbReference type="UniPathway" id="UPA00158">
    <property type="reaction ID" value="UER00270"/>
</dbReference>
<protein>
    <recommendedName>
        <fullName evidence="4">Arginase</fullName>
        <ecNumber evidence="3">3.5.3.1</ecNumber>
    </recommendedName>
</protein>
<evidence type="ECO:0000256" key="11">
    <source>
        <dbReference type="RuleBase" id="RU003684"/>
    </source>
</evidence>
<comment type="pathway">
    <text evidence="2">Nitrogen metabolism; urea cycle; L-ornithine and urea from L-arginine: step 1/1.</text>
</comment>
<dbReference type="PROSITE" id="PS51409">
    <property type="entry name" value="ARGINASE_2"/>
    <property type="match status" value="1"/>
</dbReference>
<evidence type="ECO:0000256" key="9">
    <source>
        <dbReference type="ARBA" id="ARBA00047391"/>
    </source>
</evidence>
<evidence type="ECO:0000256" key="6">
    <source>
        <dbReference type="ARBA" id="ARBA00022723"/>
    </source>
</evidence>
<evidence type="ECO:0000256" key="5">
    <source>
        <dbReference type="ARBA" id="ARBA00022503"/>
    </source>
</evidence>
<evidence type="ECO:0000313" key="13">
    <source>
        <dbReference type="Proteomes" id="UP000004221"/>
    </source>
</evidence>
<evidence type="ECO:0000256" key="3">
    <source>
        <dbReference type="ARBA" id="ARBA00012168"/>
    </source>
</evidence>
<dbReference type="AlphaFoldDB" id="I4EGK9"/>
<proteinExistence type="inferred from homology"/>
<evidence type="ECO:0000256" key="7">
    <source>
        <dbReference type="ARBA" id="ARBA00022801"/>
    </source>
</evidence>
<dbReference type="GO" id="GO:0000050">
    <property type="term" value="P:urea cycle"/>
    <property type="evidence" value="ECO:0007669"/>
    <property type="project" value="UniProtKB-UniPathway"/>
</dbReference>
<dbReference type="Pfam" id="PF00491">
    <property type="entry name" value="Arginase"/>
    <property type="match status" value="1"/>
</dbReference>
<dbReference type="GO" id="GO:0030145">
    <property type="term" value="F:manganese ion binding"/>
    <property type="evidence" value="ECO:0007669"/>
    <property type="project" value="TreeGrafter"/>
</dbReference>